<gene>
    <name evidence="2" type="ORF">LCGC14_1169350</name>
</gene>
<feature type="region of interest" description="Disordered" evidence="1">
    <location>
        <begin position="196"/>
        <end position="215"/>
    </location>
</feature>
<dbReference type="AlphaFoldDB" id="A0A0F9LV79"/>
<protein>
    <submittedName>
        <fullName evidence="2">Uncharacterized protein</fullName>
    </submittedName>
</protein>
<organism evidence="2">
    <name type="scientific">marine sediment metagenome</name>
    <dbReference type="NCBI Taxonomy" id="412755"/>
    <lineage>
        <taxon>unclassified sequences</taxon>
        <taxon>metagenomes</taxon>
        <taxon>ecological metagenomes</taxon>
    </lineage>
</organism>
<feature type="compositionally biased region" description="Polar residues" evidence="1">
    <location>
        <begin position="322"/>
        <end position="331"/>
    </location>
</feature>
<reference evidence="2" key="1">
    <citation type="journal article" date="2015" name="Nature">
        <title>Complex archaea that bridge the gap between prokaryotes and eukaryotes.</title>
        <authorList>
            <person name="Spang A."/>
            <person name="Saw J.H."/>
            <person name="Jorgensen S.L."/>
            <person name="Zaremba-Niedzwiedzka K."/>
            <person name="Martijn J."/>
            <person name="Lind A.E."/>
            <person name="van Eijk R."/>
            <person name="Schleper C."/>
            <person name="Guy L."/>
            <person name="Ettema T.J."/>
        </authorList>
    </citation>
    <scope>NUCLEOTIDE SEQUENCE</scope>
</reference>
<comment type="caution">
    <text evidence="2">The sequence shown here is derived from an EMBL/GenBank/DDBJ whole genome shotgun (WGS) entry which is preliminary data.</text>
</comment>
<proteinExistence type="predicted"/>
<dbReference type="EMBL" id="LAZR01005763">
    <property type="protein sequence ID" value="KKM97313.1"/>
    <property type="molecule type" value="Genomic_DNA"/>
</dbReference>
<evidence type="ECO:0000313" key="2">
    <source>
        <dbReference type="EMBL" id="KKM97313.1"/>
    </source>
</evidence>
<feature type="compositionally biased region" description="Polar residues" evidence="1">
    <location>
        <begin position="196"/>
        <end position="206"/>
    </location>
</feature>
<feature type="region of interest" description="Disordered" evidence="1">
    <location>
        <begin position="304"/>
        <end position="331"/>
    </location>
</feature>
<sequence length="331" mass="36801">MTDKALVLPDESQFRTDMEAINRFQQVVRATMIDGQDYGVIPGTQKPTLLKPGAEKIAKLLGLADTYEIEDKAEDWGRGFFRYIIKCRLVAVSTGAVVSEGYGECNSMESKYRWRWVFPNDVPETVDKKTLAKKEGLRKDGKGSFIQYRIENDDIYSQVNTILKMSKKRALVDAALSAGRLSQVFTQDLEDLQQVTRESKPATSRQPAPETKPDIVHAEKDSKELWPEASPPPTESIGNPTEAGIEPPPPVTPDTLVKLEKTIVDTGYTSKEANGIISEWKWKKISAWSQLTEDQAVHLIGYLEKNPKMGNGNDRAGKRGSHANSSGISSE</sequence>
<evidence type="ECO:0000256" key="1">
    <source>
        <dbReference type="SAM" id="MobiDB-lite"/>
    </source>
</evidence>
<feature type="region of interest" description="Disordered" evidence="1">
    <location>
        <begin position="222"/>
        <end position="254"/>
    </location>
</feature>
<name>A0A0F9LV79_9ZZZZ</name>
<accession>A0A0F9LV79</accession>